<dbReference type="GO" id="GO:0062129">
    <property type="term" value="C:chitin-based extracellular matrix"/>
    <property type="evidence" value="ECO:0007669"/>
    <property type="project" value="TreeGrafter"/>
</dbReference>
<organism evidence="3 4">
    <name type="scientific">Zophobas morio</name>
    <dbReference type="NCBI Taxonomy" id="2755281"/>
    <lineage>
        <taxon>Eukaryota</taxon>
        <taxon>Metazoa</taxon>
        <taxon>Ecdysozoa</taxon>
        <taxon>Arthropoda</taxon>
        <taxon>Hexapoda</taxon>
        <taxon>Insecta</taxon>
        <taxon>Pterygota</taxon>
        <taxon>Neoptera</taxon>
        <taxon>Endopterygota</taxon>
        <taxon>Coleoptera</taxon>
        <taxon>Polyphaga</taxon>
        <taxon>Cucujiformia</taxon>
        <taxon>Tenebrionidae</taxon>
        <taxon>Zophobas</taxon>
    </lineage>
</organism>
<name>A0AA38IEV5_9CUCU</name>
<accession>A0AA38IEV5</accession>
<dbReference type="PANTHER" id="PTHR10380">
    <property type="entry name" value="CUTICLE PROTEIN"/>
    <property type="match status" value="1"/>
</dbReference>
<dbReference type="PANTHER" id="PTHR10380:SF238">
    <property type="entry name" value="CUTICULAR PROTEIN 65EA-RELATED"/>
    <property type="match status" value="1"/>
</dbReference>
<reference evidence="3" key="1">
    <citation type="journal article" date="2023" name="G3 (Bethesda)">
        <title>Whole genome assemblies of Zophobas morio and Tenebrio molitor.</title>
        <authorList>
            <person name="Kaur S."/>
            <person name="Stinson S.A."/>
            <person name="diCenzo G.C."/>
        </authorList>
    </citation>
    <scope>NUCLEOTIDE SEQUENCE</scope>
    <source>
        <strain evidence="3">QUZm001</strain>
    </source>
</reference>
<dbReference type="InterPro" id="IPR000618">
    <property type="entry name" value="Insect_cuticle"/>
</dbReference>
<evidence type="ECO:0000256" key="1">
    <source>
        <dbReference type="ARBA" id="ARBA00022460"/>
    </source>
</evidence>
<evidence type="ECO:0000313" key="4">
    <source>
        <dbReference type="Proteomes" id="UP001168821"/>
    </source>
</evidence>
<keyword evidence="1 2" id="KW-0193">Cuticle</keyword>
<keyword evidence="4" id="KW-1185">Reference proteome</keyword>
<dbReference type="Pfam" id="PF00379">
    <property type="entry name" value="Chitin_bind_4"/>
    <property type="match status" value="1"/>
</dbReference>
<proteinExistence type="predicted"/>
<protein>
    <submittedName>
        <fullName evidence="3">Uncharacterized protein</fullName>
    </submittedName>
</protein>
<sequence length="217" mass="23994">MVEEESSCETIRRRDAAGPSLGDSAHRRNFWYKYPQFWGSLYNLQTSAKSCTMLGLIFSFTLFLSVFADVRDLYQNQDSRLLSPFGNRPPFAVNPGPAIKFETHHPGQEIAILRQEQSVEPDGSYKWAYETANGIAAQEQGGLKQQGGAEPSIAAQGSFSYTSPEGQPISVSYVADENGFQPQGAHLPTPPPIPPAILRALEWIAAHPEEPKINPRF</sequence>
<dbReference type="EMBL" id="JALNTZ010000004">
    <property type="protein sequence ID" value="KAJ3653851.1"/>
    <property type="molecule type" value="Genomic_DNA"/>
</dbReference>
<dbReference type="PRINTS" id="PR00947">
    <property type="entry name" value="CUTICLE"/>
</dbReference>
<evidence type="ECO:0000256" key="2">
    <source>
        <dbReference type="PROSITE-ProRule" id="PRU00497"/>
    </source>
</evidence>
<gene>
    <name evidence="3" type="ORF">Zmor_013083</name>
</gene>
<dbReference type="InterPro" id="IPR050468">
    <property type="entry name" value="Cuticle_Struct_Prot"/>
</dbReference>
<dbReference type="AlphaFoldDB" id="A0AA38IEV5"/>
<dbReference type="InterPro" id="IPR031311">
    <property type="entry name" value="CHIT_BIND_RR_consensus"/>
</dbReference>
<dbReference type="GO" id="GO:0008010">
    <property type="term" value="F:structural constituent of chitin-based larval cuticle"/>
    <property type="evidence" value="ECO:0007669"/>
    <property type="project" value="TreeGrafter"/>
</dbReference>
<dbReference type="PROSITE" id="PS00233">
    <property type="entry name" value="CHIT_BIND_RR_1"/>
    <property type="match status" value="1"/>
</dbReference>
<dbReference type="PROSITE" id="PS51155">
    <property type="entry name" value="CHIT_BIND_RR_2"/>
    <property type="match status" value="1"/>
</dbReference>
<comment type="caution">
    <text evidence="3">The sequence shown here is derived from an EMBL/GenBank/DDBJ whole genome shotgun (WGS) entry which is preliminary data.</text>
</comment>
<evidence type="ECO:0000313" key="3">
    <source>
        <dbReference type="EMBL" id="KAJ3653851.1"/>
    </source>
</evidence>
<dbReference type="Proteomes" id="UP001168821">
    <property type="component" value="Unassembled WGS sequence"/>
</dbReference>